<name>A0A1G8ED86_9ACTN</name>
<dbReference type="Proteomes" id="UP000198923">
    <property type="component" value="Unassembled WGS sequence"/>
</dbReference>
<proteinExistence type="predicted"/>
<gene>
    <name evidence="1" type="ORF">SAMN05421505_12048</name>
</gene>
<dbReference type="OrthoDB" id="3681635at2"/>
<accession>A0A1G8ED86</accession>
<dbReference type="STRING" id="504805.SAMN05421505_12048"/>
<reference evidence="1 2" key="1">
    <citation type="submission" date="2016-10" db="EMBL/GenBank/DDBJ databases">
        <authorList>
            <person name="de Groot N.N."/>
        </authorList>
    </citation>
    <scope>NUCLEOTIDE SEQUENCE [LARGE SCALE GENOMIC DNA]</scope>
    <source>
        <strain evidence="1 2">CPCC 201354</strain>
    </source>
</reference>
<protein>
    <submittedName>
        <fullName evidence="1">Uncharacterized protein</fullName>
    </submittedName>
</protein>
<organism evidence="1 2">
    <name type="scientific">Sinosporangium album</name>
    <dbReference type="NCBI Taxonomy" id="504805"/>
    <lineage>
        <taxon>Bacteria</taxon>
        <taxon>Bacillati</taxon>
        <taxon>Actinomycetota</taxon>
        <taxon>Actinomycetes</taxon>
        <taxon>Streptosporangiales</taxon>
        <taxon>Streptosporangiaceae</taxon>
        <taxon>Sinosporangium</taxon>
    </lineage>
</organism>
<sequence length="428" mass="46827">MTTPQDADRILTELRGKPSSTDRVRDAHRAVTDALGAGREQRKALATAAWVLHHRHGISKRRAVAGSGVQVYTVFPPPSAPADAEQEAEIVAQLPDWDHDEATRRRDTAAALLHTLKLLEDGAREVRRTDIAHLYTGQLDGRQHEITDISADLDIEASTIRGDLKAADVPLRPVHRFRTATPGDASATLGEIARMLGVPRLVLKERIRYWSAPERARHEQAFPADGRTDDGHYRPGPVRQWWQQMPVVAAAPAGISLRRAAEQVGEPYESVRSAVQQAVDKGELTSEVIAADGSVNPAKFTAWWSRRKGLTTLPKLCAQVGTGIKAFRLAIRAAETDGTFPAEARPGGGDLYDGPKVLAWWADRTRGVSLVDAAGELGTTPERLRYQLRKAEGRLGTREGTGLPAGVRLDNGRLDLKAARAWWNTLDT</sequence>
<evidence type="ECO:0000313" key="1">
    <source>
        <dbReference type="EMBL" id="SDH67862.1"/>
    </source>
</evidence>
<dbReference type="AlphaFoldDB" id="A0A1G8ED86"/>
<evidence type="ECO:0000313" key="2">
    <source>
        <dbReference type="Proteomes" id="UP000198923"/>
    </source>
</evidence>
<dbReference type="RefSeq" id="WP_093172179.1">
    <property type="nucleotide sequence ID" value="NZ_FNCN01000020.1"/>
</dbReference>
<keyword evidence="2" id="KW-1185">Reference proteome</keyword>
<dbReference type="EMBL" id="FNCN01000020">
    <property type="protein sequence ID" value="SDH67862.1"/>
    <property type="molecule type" value="Genomic_DNA"/>
</dbReference>